<dbReference type="PANTHER" id="PTHR43284:SF1">
    <property type="entry name" value="ASPARAGINE SYNTHETASE"/>
    <property type="match status" value="1"/>
</dbReference>
<organism evidence="6 7">
    <name type="scientific">Boudabousia marimammalium</name>
    <dbReference type="NCBI Taxonomy" id="156892"/>
    <lineage>
        <taxon>Bacteria</taxon>
        <taxon>Bacillati</taxon>
        <taxon>Actinomycetota</taxon>
        <taxon>Actinomycetes</taxon>
        <taxon>Actinomycetales</taxon>
        <taxon>Actinomycetaceae</taxon>
        <taxon>Boudabousia</taxon>
    </lineage>
</organism>
<dbReference type="PANTHER" id="PTHR43284">
    <property type="entry name" value="ASPARAGINE SYNTHETASE (GLUTAMINE-HYDROLYZING)"/>
    <property type="match status" value="1"/>
</dbReference>
<evidence type="ECO:0000259" key="5">
    <source>
        <dbReference type="Pfam" id="PF00733"/>
    </source>
</evidence>
<evidence type="ECO:0000313" key="7">
    <source>
        <dbReference type="Proteomes" id="UP000186465"/>
    </source>
</evidence>
<comment type="catalytic activity">
    <reaction evidence="4">
        <text>L-aspartate + L-glutamine + ATP + H2O = L-asparagine + L-glutamate + AMP + diphosphate + H(+)</text>
        <dbReference type="Rhea" id="RHEA:12228"/>
        <dbReference type="ChEBI" id="CHEBI:15377"/>
        <dbReference type="ChEBI" id="CHEBI:15378"/>
        <dbReference type="ChEBI" id="CHEBI:29985"/>
        <dbReference type="ChEBI" id="CHEBI:29991"/>
        <dbReference type="ChEBI" id="CHEBI:30616"/>
        <dbReference type="ChEBI" id="CHEBI:33019"/>
        <dbReference type="ChEBI" id="CHEBI:58048"/>
        <dbReference type="ChEBI" id="CHEBI:58359"/>
        <dbReference type="ChEBI" id="CHEBI:456215"/>
        <dbReference type="EC" id="6.3.5.4"/>
    </reaction>
</comment>
<dbReference type="SUPFAM" id="SSF52402">
    <property type="entry name" value="Adenine nucleotide alpha hydrolases-like"/>
    <property type="match status" value="1"/>
</dbReference>
<comment type="pathway">
    <text evidence="1">Amino-acid biosynthesis; L-asparagine biosynthesis; L-asparagine from L-aspartate (L-Gln route): step 1/1.</text>
</comment>
<dbReference type="STRING" id="156892.BM477_02205"/>
<name>A0A1Q5PRJ0_9ACTO</name>
<keyword evidence="7" id="KW-1185">Reference proteome</keyword>
<dbReference type="InterPro" id="IPR029055">
    <property type="entry name" value="Ntn_hydrolases_N"/>
</dbReference>
<dbReference type="InterPro" id="IPR014729">
    <property type="entry name" value="Rossmann-like_a/b/a_fold"/>
</dbReference>
<dbReference type="Proteomes" id="UP000186465">
    <property type="component" value="Unassembled WGS sequence"/>
</dbReference>
<dbReference type="Gene3D" id="3.40.50.620">
    <property type="entry name" value="HUPs"/>
    <property type="match status" value="1"/>
</dbReference>
<sequence>MKLIQHWQRLRPVSSDSSLYYFHGLGIDLPHDFDVTDDSSVLHLRSHYALAEVKPKEVQLVTDQIRSFPLYYAVTEDTVAVSDAPYWIANQLSLPIAEDRYQLVAETGFTWPDQTFYRGLNQVLPGTRLTISLDSGAVKETTLHQPLFSDTRDDIDETEFVSQLNSALDTTMERAIAACGDSKILVPLSGGLDSRLIVTWLARHAVPNVLCFTYGRRESKEISISEQIAKNLGLDWTAVYLDDEAVKAAWLDPDTADFLKYCAAGASLPHVQDWYALRRLKEQGLASEGDVVFPGHTIVDNFHNHEMLEHLPVEIREVITVVESKHFVMKPSVETGAGRANFRLHVGRFLQDQNYDGSGNSLQRCIEGLNVLTRQTMYINNSMRAYEFFGLRWAIPMLDREFTDIWCSAPLDLTITRRVYGDWIQNSYQSQTGIKPVLYAGVTTYIPQSIMRTLRKVSSLVGLTTVVNRYYSTKACLHHPMGFDLFYGTTTKWEQISRFSAGASSTAIWTDQFLKDTWQPDLNLFHTQRE</sequence>
<keyword evidence="3" id="KW-0061">Asparagine biosynthesis</keyword>
<dbReference type="InterPro" id="IPR051786">
    <property type="entry name" value="ASN_synthetase/amidase"/>
</dbReference>
<comment type="caution">
    <text evidence="6">The sequence shown here is derived from an EMBL/GenBank/DDBJ whole genome shotgun (WGS) entry which is preliminary data.</text>
</comment>
<evidence type="ECO:0000313" key="6">
    <source>
        <dbReference type="EMBL" id="OKL50228.1"/>
    </source>
</evidence>
<reference evidence="7" key="1">
    <citation type="submission" date="2016-11" db="EMBL/GenBank/DDBJ databases">
        <title>Actinomyces gypaetusis sp. nov. isolated from Gypaetus barbatus in Qinghai Tibet Plateau China.</title>
        <authorList>
            <person name="Meng X."/>
        </authorList>
    </citation>
    <scope>NUCLEOTIDE SEQUENCE [LARGE SCALE GENOMIC DNA]</scope>
    <source>
        <strain evidence="7">DSM 15383</strain>
    </source>
</reference>
<dbReference type="OrthoDB" id="4897717at2"/>
<evidence type="ECO:0000256" key="1">
    <source>
        <dbReference type="ARBA" id="ARBA00005187"/>
    </source>
</evidence>
<evidence type="ECO:0000256" key="4">
    <source>
        <dbReference type="ARBA" id="ARBA00048741"/>
    </source>
</evidence>
<dbReference type="EC" id="6.3.5.4" evidence="2"/>
<accession>A0A1Q5PRJ0</accession>
<dbReference type="GO" id="GO:0004066">
    <property type="term" value="F:asparagine synthase (glutamine-hydrolyzing) activity"/>
    <property type="evidence" value="ECO:0007669"/>
    <property type="project" value="UniProtKB-EC"/>
</dbReference>
<dbReference type="EMBL" id="MPDM01000002">
    <property type="protein sequence ID" value="OKL50228.1"/>
    <property type="molecule type" value="Genomic_DNA"/>
</dbReference>
<dbReference type="SUPFAM" id="SSF56235">
    <property type="entry name" value="N-terminal nucleophile aminohydrolases (Ntn hydrolases)"/>
    <property type="match status" value="1"/>
</dbReference>
<feature type="domain" description="Asparagine synthetase" evidence="5">
    <location>
        <begin position="173"/>
        <end position="450"/>
    </location>
</feature>
<dbReference type="InterPro" id="IPR001962">
    <property type="entry name" value="Asn_synthase"/>
</dbReference>
<evidence type="ECO:0000256" key="2">
    <source>
        <dbReference type="ARBA" id="ARBA00012737"/>
    </source>
</evidence>
<dbReference type="RefSeq" id="WP_075361053.1">
    <property type="nucleotide sequence ID" value="NZ_MPDM01000002.1"/>
</dbReference>
<keyword evidence="3" id="KW-0028">Amino-acid biosynthesis</keyword>
<dbReference type="Pfam" id="PF00733">
    <property type="entry name" value="Asn_synthase"/>
    <property type="match status" value="1"/>
</dbReference>
<proteinExistence type="predicted"/>
<evidence type="ECO:0000256" key="3">
    <source>
        <dbReference type="ARBA" id="ARBA00022888"/>
    </source>
</evidence>
<dbReference type="Gene3D" id="3.60.20.10">
    <property type="entry name" value="Glutamine Phosphoribosylpyrophosphate, subunit 1, domain 1"/>
    <property type="match status" value="1"/>
</dbReference>
<protein>
    <recommendedName>
        <fullName evidence="2">asparagine synthase (glutamine-hydrolyzing)</fullName>
        <ecNumber evidence="2">6.3.5.4</ecNumber>
    </recommendedName>
</protein>
<gene>
    <name evidence="6" type="ORF">BM477_02205</name>
</gene>
<dbReference type="GO" id="GO:0006529">
    <property type="term" value="P:asparagine biosynthetic process"/>
    <property type="evidence" value="ECO:0007669"/>
    <property type="project" value="UniProtKB-KW"/>
</dbReference>
<dbReference type="AlphaFoldDB" id="A0A1Q5PRJ0"/>